<feature type="compositionally biased region" description="Gly residues" evidence="1">
    <location>
        <begin position="1124"/>
        <end position="1133"/>
    </location>
</feature>
<evidence type="ECO:0000313" key="2">
    <source>
        <dbReference type="EMBL" id="KAF2241239.1"/>
    </source>
</evidence>
<feature type="compositionally biased region" description="Low complexity" evidence="1">
    <location>
        <begin position="345"/>
        <end position="362"/>
    </location>
</feature>
<dbReference type="GeneID" id="54589364"/>
<feature type="region of interest" description="Disordered" evidence="1">
    <location>
        <begin position="505"/>
        <end position="528"/>
    </location>
</feature>
<accession>A0A6A6HTK9</accession>
<evidence type="ECO:0000313" key="3">
    <source>
        <dbReference type="Proteomes" id="UP000800094"/>
    </source>
</evidence>
<feature type="compositionally biased region" description="Polar residues" evidence="1">
    <location>
        <begin position="512"/>
        <end position="522"/>
    </location>
</feature>
<evidence type="ECO:0000256" key="1">
    <source>
        <dbReference type="SAM" id="MobiDB-lite"/>
    </source>
</evidence>
<feature type="compositionally biased region" description="Basic and acidic residues" evidence="1">
    <location>
        <begin position="153"/>
        <end position="164"/>
    </location>
</feature>
<feature type="region of interest" description="Disordered" evidence="1">
    <location>
        <begin position="1023"/>
        <end position="1049"/>
    </location>
</feature>
<dbReference type="AlphaFoldDB" id="A0A6A6HTK9"/>
<organism evidence="2 3">
    <name type="scientific">Trematosphaeria pertusa</name>
    <dbReference type="NCBI Taxonomy" id="390896"/>
    <lineage>
        <taxon>Eukaryota</taxon>
        <taxon>Fungi</taxon>
        <taxon>Dikarya</taxon>
        <taxon>Ascomycota</taxon>
        <taxon>Pezizomycotina</taxon>
        <taxon>Dothideomycetes</taxon>
        <taxon>Pleosporomycetidae</taxon>
        <taxon>Pleosporales</taxon>
        <taxon>Massarineae</taxon>
        <taxon>Trematosphaeriaceae</taxon>
        <taxon>Trematosphaeria</taxon>
    </lineage>
</organism>
<feature type="region of interest" description="Disordered" evidence="1">
    <location>
        <begin position="552"/>
        <end position="720"/>
    </location>
</feature>
<feature type="region of interest" description="Disordered" evidence="1">
    <location>
        <begin position="1095"/>
        <end position="1133"/>
    </location>
</feature>
<dbReference type="Proteomes" id="UP000800094">
    <property type="component" value="Unassembled WGS sequence"/>
</dbReference>
<dbReference type="EMBL" id="ML987213">
    <property type="protein sequence ID" value="KAF2241239.1"/>
    <property type="molecule type" value="Genomic_DNA"/>
</dbReference>
<feature type="compositionally biased region" description="Low complexity" evidence="1">
    <location>
        <begin position="552"/>
        <end position="566"/>
    </location>
</feature>
<feature type="compositionally biased region" description="Basic and acidic residues" evidence="1">
    <location>
        <begin position="666"/>
        <end position="675"/>
    </location>
</feature>
<sequence>MTFSAKNSATGPLFKRDGDIDDLRPSDMRHATKVANRLLHESAYEYAVEAVKHGSNFILVQPGIVYLLFSRSDWIREAEGNDALIVVDSLRPTPMIGGRHDEEKLKEVMLQAAECERAASDDDEPTTERPNIHLTRARVQKESNVAKIPNSDQRADISEKEKPGKNVKAPKKSKAVSTKLKNGMSPLAQRIQEYKTAQKIFPNVGQQASGNGYTRRDFITDAAEYLWPGSSPQLVARKSHRIARIAQFYTKQRVDLDALAPRPWIEVANKYATDSTALDFLEQAAEVIGAQNWSTDEKAEFVEREMASVEDKVAACKAALKKEADTNAFLSLLAATNKSTNRTGTASPSSTAPTSPAFSSPTGDDQKMLDSNDVALEEHNQAMDPMGLKNKDWKQQATLSPTVDLCFSNPPSNGSPLQFGAHSPPKDLPQRCKAPCKKSRFTGTCMAQAAPNFEAWKTKNPFELKPGVAVDTGQISASPLMPTIGTCLPSDLQGEGKAPIQDDVKVSEDQEATVSGKTVQSEQNEKPAEEKMIDSYLVEENAIQEPVVSALSGLSEQSSPPSGESQQAEVAATVGASEAVPEGDQASPEYEQHEITPSSGELLDESSVSTEAKVEQNAYQEEANLVADVTSTDPVTEPEISPVESELSDDNQDPTDAVLVEETAPMEDREVEEGMRFSAAPEEGQEESSLIASKAEGDISDAPNITEELSNAPSDYGLQDELDYDEQSPVDMEETVTLPLANAPAQTILSNEKDVCDDTSLPSCALRNASKDTQAIVQAPVLEYESEREAVDTDDEEAANDVLDEDLAKEYLACSSSMLDSDGESSYQDSISYVTRDTTPEPESDAETDAEESKLKLLTLSTPLTLPLDLLHEDKVDASSAPANLPQLPASENLVDWFSGWCGDYFPPAPQMPQLPALDLGVRSLETECEAGLEVLQSGRLEPQSQVEVKPREPMTIKDEAKNISKPSLPTANVEAIASNGDASKRTQEPKLLQPVFAKATLSDLDVEATVLIVRSALEVDAAGDPTGYQDDGGTPQRDAGSSLHPIIVGPPATQSLAVLEENDVKPTTSALQGADPNCRGLLIHHLDVHENTLGLPTKDVGADEHTSDTANETGMRRPSIPLSGGGTIATPN</sequence>
<gene>
    <name evidence="2" type="ORF">BU26DRAFT_611082</name>
</gene>
<reference evidence="2" key="1">
    <citation type="journal article" date="2020" name="Stud. Mycol.">
        <title>101 Dothideomycetes genomes: a test case for predicting lifestyles and emergence of pathogens.</title>
        <authorList>
            <person name="Haridas S."/>
            <person name="Albert R."/>
            <person name="Binder M."/>
            <person name="Bloem J."/>
            <person name="Labutti K."/>
            <person name="Salamov A."/>
            <person name="Andreopoulos B."/>
            <person name="Baker S."/>
            <person name="Barry K."/>
            <person name="Bills G."/>
            <person name="Bluhm B."/>
            <person name="Cannon C."/>
            <person name="Castanera R."/>
            <person name="Culley D."/>
            <person name="Daum C."/>
            <person name="Ezra D."/>
            <person name="Gonzalez J."/>
            <person name="Henrissat B."/>
            <person name="Kuo A."/>
            <person name="Liang C."/>
            <person name="Lipzen A."/>
            <person name="Lutzoni F."/>
            <person name="Magnuson J."/>
            <person name="Mondo S."/>
            <person name="Nolan M."/>
            <person name="Ohm R."/>
            <person name="Pangilinan J."/>
            <person name="Park H.-J."/>
            <person name="Ramirez L."/>
            <person name="Alfaro M."/>
            <person name="Sun H."/>
            <person name="Tritt A."/>
            <person name="Yoshinaga Y."/>
            <person name="Zwiers L.-H."/>
            <person name="Turgeon B."/>
            <person name="Goodwin S."/>
            <person name="Spatafora J."/>
            <person name="Crous P."/>
            <person name="Grigoriev I."/>
        </authorList>
    </citation>
    <scope>NUCLEOTIDE SEQUENCE</scope>
    <source>
        <strain evidence="2">CBS 122368</strain>
    </source>
</reference>
<proteinExistence type="predicted"/>
<dbReference type="RefSeq" id="XP_033676243.1">
    <property type="nucleotide sequence ID" value="XM_033836034.1"/>
</dbReference>
<keyword evidence="3" id="KW-1185">Reference proteome</keyword>
<feature type="region of interest" description="Disordered" evidence="1">
    <location>
        <begin position="138"/>
        <end position="178"/>
    </location>
</feature>
<protein>
    <submittedName>
        <fullName evidence="2">Uncharacterized protein</fullName>
    </submittedName>
</protein>
<name>A0A6A6HTK9_9PLEO</name>
<feature type="region of interest" description="Disordered" evidence="1">
    <location>
        <begin position="339"/>
        <end position="368"/>
    </location>
</feature>